<evidence type="ECO:0000256" key="1">
    <source>
        <dbReference type="SAM" id="MobiDB-lite"/>
    </source>
</evidence>
<dbReference type="AlphaFoldDB" id="A0A392RUK1"/>
<comment type="caution">
    <text evidence="2">The sequence shown here is derived from an EMBL/GenBank/DDBJ whole genome shotgun (WGS) entry which is preliminary data.</text>
</comment>
<name>A0A392RUK1_9FABA</name>
<evidence type="ECO:0000313" key="2">
    <source>
        <dbReference type="EMBL" id="MCI40293.1"/>
    </source>
</evidence>
<organism evidence="2 3">
    <name type="scientific">Trifolium medium</name>
    <dbReference type="NCBI Taxonomy" id="97028"/>
    <lineage>
        <taxon>Eukaryota</taxon>
        <taxon>Viridiplantae</taxon>
        <taxon>Streptophyta</taxon>
        <taxon>Embryophyta</taxon>
        <taxon>Tracheophyta</taxon>
        <taxon>Spermatophyta</taxon>
        <taxon>Magnoliopsida</taxon>
        <taxon>eudicotyledons</taxon>
        <taxon>Gunneridae</taxon>
        <taxon>Pentapetalae</taxon>
        <taxon>rosids</taxon>
        <taxon>fabids</taxon>
        <taxon>Fabales</taxon>
        <taxon>Fabaceae</taxon>
        <taxon>Papilionoideae</taxon>
        <taxon>50 kb inversion clade</taxon>
        <taxon>NPAAA clade</taxon>
        <taxon>Hologalegina</taxon>
        <taxon>IRL clade</taxon>
        <taxon>Trifolieae</taxon>
        <taxon>Trifolium</taxon>
    </lineage>
</organism>
<evidence type="ECO:0000313" key="3">
    <source>
        <dbReference type="Proteomes" id="UP000265520"/>
    </source>
</evidence>
<proteinExistence type="predicted"/>
<feature type="compositionally biased region" description="Polar residues" evidence="1">
    <location>
        <begin position="12"/>
        <end position="25"/>
    </location>
</feature>
<dbReference type="Proteomes" id="UP000265520">
    <property type="component" value="Unassembled WGS sequence"/>
</dbReference>
<protein>
    <submittedName>
        <fullName evidence="2">Retrotransposon gag protein</fullName>
    </submittedName>
</protein>
<sequence>MRQLLRGYRPNQPRQTENSGTSSSLDEFRLSAKKVELPSFNGDDPVAWIICAETYFEVQRISEDVGIQLAKL</sequence>
<accession>A0A392RUK1</accession>
<feature type="non-terminal residue" evidence="2">
    <location>
        <position position="72"/>
    </location>
</feature>
<reference evidence="2 3" key="1">
    <citation type="journal article" date="2018" name="Front. Plant Sci.">
        <title>Red Clover (Trifolium pratense) and Zigzag Clover (T. medium) - A Picture of Genomic Similarities and Differences.</title>
        <authorList>
            <person name="Dluhosova J."/>
            <person name="Istvanek J."/>
            <person name="Nedelnik J."/>
            <person name="Repkova J."/>
        </authorList>
    </citation>
    <scope>NUCLEOTIDE SEQUENCE [LARGE SCALE GENOMIC DNA]</scope>
    <source>
        <strain evidence="3">cv. 10/8</strain>
        <tissue evidence="2">Leaf</tissue>
    </source>
</reference>
<feature type="region of interest" description="Disordered" evidence="1">
    <location>
        <begin position="1"/>
        <end position="25"/>
    </location>
</feature>
<dbReference type="EMBL" id="LXQA010277987">
    <property type="protein sequence ID" value="MCI40293.1"/>
    <property type="molecule type" value="Genomic_DNA"/>
</dbReference>
<keyword evidence="3" id="KW-1185">Reference proteome</keyword>